<feature type="region of interest" description="Disordered" evidence="1">
    <location>
        <begin position="129"/>
        <end position="163"/>
    </location>
</feature>
<evidence type="ECO:0000313" key="3">
    <source>
        <dbReference type="EMBL" id="ROP43108.1"/>
    </source>
</evidence>
<dbReference type="RefSeq" id="WP_123379817.1">
    <property type="nucleotide sequence ID" value="NZ_RJKN01000004.1"/>
</dbReference>
<name>A0A3N1HKQ1_9ACTN</name>
<proteinExistence type="predicted"/>
<protein>
    <recommendedName>
        <fullName evidence="2">DAD domain-containing protein</fullName>
    </recommendedName>
</protein>
<feature type="domain" description="DAD" evidence="2">
    <location>
        <begin position="115"/>
        <end position="144"/>
    </location>
</feature>
<organism evidence="3 4">
    <name type="scientific">Pseudokineococcus lusitanus</name>
    <dbReference type="NCBI Taxonomy" id="763993"/>
    <lineage>
        <taxon>Bacteria</taxon>
        <taxon>Bacillati</taxon>
        <taxon>Actinomycetota</taxon>
        <taxon>Actinomycetes</taxon>
        <taxon>Kineosporiales</taxon>
        <taxon>Kineosporiaceae</taxon>
        <taxon>Pseudokineococcus</taxon>
    </lineage>
</organism>
<evidence type="ECO:0000313" key="4">
    <source>
        <dbReference type="Proteomes" id="UP000276232"/>
    </source>
</evidence>
<dbReference type="InParanoid" id="A0A3N1HKQ1"/>
<dbReference type="AlphaFoldDB" id="A0A3N1HKQ1"/>
<dbReference type="PROSITE" id="PS51231">
    <property type="entry name" value="DAD"/>
    <property type="match status" value="1"/>
</dbReference>
<sequence length="163" mass="17364">MRPGSPRHGAVDPPPDPPPVLLEVRRRVEALVAGLDDVEGGRTDRWDAPGDRRAGVRGWGDRAVAAGGTVVDVWFDADAGHLRVAATPARGWWDPSGRRGAWHEWRDADAPGVVDDVVGRFEALLAAARAEAPARPRRAPRRRGGQGGAARPDGRTDHGGAHP</sequence>
<feature type="compositionally biased region" description="Basic and acidic residues" evidence="1">
    <location>
        <begin position="152"/>
        <end position="163"/>
    </location>
</feature>
<dbReference type="EMBL" id="RJKN01000004">
    <property type="protein sequence ID" value="ROP43108.1"/>
    <property type="molecule type" value="Genomic_DNA"/>
</dbReference>
<dbReference type="Proteomes" id="UP000276232">
    <property type="component" value="Unassembled WGS sequence"/>
</dbReference>
<gene>
    <name evidence="3" type="ORF">EDC03_1703</name>
</gene>
<reference evidence="3 4" key="1">
    <citation type="journal article" date="2015" name="Stand. Genomic Sci.">
        <title>Genomic Encyclopedia of Bacterial and Archaeal Type Strains, Phase III: the genomes of soil and plant-associated and newly described type strains.</title>
        <authorList>
            <person name="Whitman W.B."/>
            <person name="Woyke T."/>
            <person name="Klenk H.P."/>
            <person name="Zhou Y."/>
            <person name="Lilburn T.G."/>
            <person name="Beck B.J."/>
            <person name="De Vos P."/>
            <person name="Vandamme P."/>
            <person name="Eisen J.A."/>
            <person name="Garrity G."/>
            <person name="Hugenholtz P."/>
            <person name="Kyrpides N.C."/>
        </authorList>
    </citation>
    <scope>NUCLEOTIDE SEQUENCE [LARGE SCALE GENOMIC DNA]</scope>
    <source>
        <strain evidence="3 4">CECT 7306</strain>
    </source>
</reference>
<dbReference type="InterPro" id="IPR014767">
    <property type="entry name" value="DAD_dom"/>
</dbReference>
<evidence type="ECO:0000259" key="2">
    <source>
        <dbReference type="PROSITE" id="PS51231"/>
    </source>
</evidence>
<feature type="region of interest" description="Disordered" evidence="1">
    <location>
        <begin position="1"/>
        <end position="20"/>
    </location>
</feature>
<keyword evidence="4" id="KW-1185">Reference proteome</keyword>
<feature type="compositionally biased region" description="Basic residues" evidence="1">
    <location>
        <begin position="135"/>
        <end position="144"/>
    </location>
</feature>
<accession>A0A3N1HKQ1</accession>
<evidence type="ECO:0000256" key="1">
    <source>
        <dbReference type="SAM" id="MobiDB-lite"/>
    </source>
</evidence>
<comment type="caution">
    <text evidence="3">The sequence shown here is derived from an EMBL/GenBank/DDBJ whole genome shotgun (WGS) entry which is preliminary data.</text>
</comment>